<dbReference type="Proteomes" id="UP000780875">
    <property type="component" value="Unassembled WGS sequence"/>
</dbReference>
<reference evidence="2 4" key="1">
    <citation type="submission" date="2021-09" db="EMBL/GenBank/DDBJ databases">
        <title>Whole genome sequence of Nocardioides sp. GBK3QG-3.</title>
        <authorList>
            <person name="Tuo L."/>
        </authorList>
    </citation>
    <scope>NUCLEOTIDE SEQUENCE [LARGE SCALE GENOMIC DNA]</scope>
    <source>
        <strain evidence="2 4">GBK3QG-3</strain>
    </source>
</reference>
<evidence type="ECO:0008006" key="5">
    <source>
        <dbReference type="Google" id="ProtNLM"/>
    </source>
</evidence>
<evidence type="ECO:0000313" key="4">
    <source>
        <dbReference type="Proteomes" id="UP000780875"/>
    </source>
</evidence>
<accession>A0ABS7UGL8</accession>
<dbReference type="EMBL" id="JAIQZJ010000011">
    <property type="protein sequence ID" value="MBZ5740032.1"/>
    <property type="molecule type" value="Genomic_DNA"/>
</dbReference>
<sequence length="293" mass="30737">MRLDTSSFDAVPVIPLAAGLVALVVLLWIRTRSRRLRRPPTARQTTVAIPSPTTSAPVVEARAVVAARAPGVGTPAYADLAREHGRNGHAREAAVSQWAADLRVLGPLLGASGQQLAGTQAAAAARDTRDAVASARDLAVELAADSSGVPALLAPVDHVPARADLPVEPDPAPRDVTMLLDRAAERMAAAGRTAAGDIDSARTQAREADLASFEALLLESARTHGDHRLVSLDLRLDLARRALVFSDADQQGPTGLDEPLDTFVARTRAVLRSVVEPHETEALDASFVDAVVA</sequence>
<dbReference type="RefSeq" id="WP_224124387.1">
    <property type="nucleotide sequence ID" value="NZ_JAIQZJ010000011.1"/>
</dbReference>
<name>A0ABS7UGL8_9ACTN</name>
<protein>
    <recommendedName>
        <fullName evidence="5">TPM domain-containing protein</fullName>
    </recommendedName>
</protein>
<gene>
    <name evidence="2" type="ORF">K8U61_17790</name>
    <name evidence="3" type="ORF">K8U61_21685</name>
</gene>
<keyword evidence="4" id="KW-1185">Reference proteome</keyword>
<proteinExistence type="predicted"/>
<comment type="caution">
    <text evidence="2">The sequence shown here is derived from an EMBL/GenBank/DDBJ whole genome shotgun (WGS) entry which is preliminary data.</text>
</comment>
<keyword evidence="1" id="KW-0812">Transmembrane</keyword>
<keyword evidence="1" id="KW-0472">Membrane</keyword>
<dbReference type="EMBL" id="JAIQZJ010000017">
    <property type="protein sequence ID" value="MBZ5740797.1"/>
    <property type="molecule type" value="Genomic_DNA"/>
</dbReference>
<evidence type="ECO:0000313" key="2">
    <source>
        <dbReference type="EMBL" id="MBZ5740032.1"/>
    </source>
</evidence>
<feature type="transmembrane region" description="Helical" evidence="1">
    <location>
        <begin position="12"/>
        <end position="29"/>
    </location>
</feature>
<evidence type="ECO:0000313" key="3">
    <source>
        <dbReference type="EMBL" id="MBZ5740797.1"/>
    </source>
</evidence>
<organism evidence="2 4">
    <name type="scientific">Nocardioides mangrovi</name>
    <dbReference type="NCBI Taxonomy" id="2874580"/>
    <lineage>
        <taxon>Bacteria</taxon>
        <taxon>Bacillati</taxon>
        <taxon>Actinomycetota</taxon>
        <taxon>Actinomycetes</taxon>
        <taxon>Propionibacteriales</taxon>
        <taxon>Nocardioidaceae</taxon>
        <taxon>Nocardioides</taxon>
    </lineage>
</organism>
<keyword evidence="1" id="KW-1133">Transmembrane helix</keyword>
<evidence type="ECO:0000256" key="1">
    <source>
        <dbReference type="SAM" id="Phobius"/>
    </source>
</evidence>